<evidence type="ECO:0000313" key="6">
    <source>
        <dbReference type="EMBL" id="NLR67748.1"/>
    </source>
</evidence>
<evidence type="ECO:0000256" key="4">
    <source>
        <dbReference type="ARBA" id="ARBA00023163"/>
    </source>
</evidence>
<reference evidence="6 7" key="1">
    <citation type="submission" date="2020-04" db="EMBL/GenBank/DDBJ databases">
        <authorList>
            <person name="Yin C."/>
        </authorList>
    </citation>
    <scope>NUCLEOTIDE SEQUENCE [LARGE SCALE GENOMIC DNA]</scope>
    <source>
        <strain evidence="6 7">Ae27</strain>
    </source>
</reference>
<dbReference type="InterPro" id="IPR036388">
    <property type="entry name" value="WH-like_DNA-bd_sf"/>
</dbReference>
<evidence type="ECO:0000313" key="7">
    <source>
        <dbReference type="Proteomes" id="UP000570474"/>
    </source>
</evidence>
<dbReference type="InterPro" id="IPR005119">
    <property type="entry name" value="LysR_subst-bd"/>
</dbReference>
<organism evidence="6 7">
    <name type="scientific">Chitinophaga varians</name>
    <dbReference type="NCBI Taxonomy" id="2202339"/>
    <lineage>
        <taxon>Bacteria</taxon>
        <taxon>Pseudomonadati</taxon>
        <taxon>Bacteroidota</taxon>
        <taxon>Chitinophagia</taxon>
        <taxon>Chitinophagales</taxon>
        <taxon>Chitinophagaceae</taxon>
        <taxon>Chitinophaga</taxon>
    </lineage>
</organism>
<feature type="domain" description="HTH lysR-type" evidence="5">
    <location>
        <begin position="6"/>
        <end position="63"/>
    </location>
</feature>
<dbReference type="PRINTS" id="PR00039">
    <property type="entry name" value="HTHLYSR"/>
</dbReference>
<sequence>MITDVLDLDLLRTFVLAVDLGSFARAAEQVSRSQSAVSLQMQRLEELTGHQLFVRQGRGRELTASGELLIGYARQLLRLNDQAVEALSTRQLAGVVRLGMLTDFSEGSLPQVLARFAEQHPRVQMEITIDKQVVLQQKLLSGKLDVIVCVGAQLPEGAVPIGKVPLRWIGNRTVAQQSPLPLLLFEPPCLFRAAGLAALEKSGVAWKPVLTASNVAGMWAAARAGLGITIRTQIGLPPDCKILPVSRGLPALPQIFVYLLTAPRKKNAAAAARLTAIVQDTLSSELKNMQGLKKKS</sequence>
<keyword evidence="4" id="KW-0804">Transcription</keyword>
<keyword evidence="2" id="KW-0805">Transcription regulation</keyword>
<evidence type="ECO:0000256" key="2">
    <source>
        <dbReference type="ARBA" id="ARBA00023015"/>
    </source>
</evidence>
<comment type="caution">
    <text evidence="6">The sequence shown here is derived from an EMBL/GenBank/DDBJ whole genome shotgun (WGS) entry which is preliminary data.</text>
</comment>
<dbReference type="AlphaFoldDB" id="A0A847S3R4"/>
<dbReference type="SUPFAM" id="SSF53850">
    <property type="entry name" value="Periplasmic binding protein-like II"/>
    <property type="match status" value="1"/>
</dbReference>
<keyword evidence="3" id="KW-0238">DNA-binding</keyword>
<dbReference type="InterPro" id="IPR036390">
    <property type="entry name" value="WH_DNA-bd_sf"/>
</dbReference>
<dbReference type="GO" id="GO:0003700">
    <property type="term" value="F:DNA-binding transcription factor activity"/>
    <property type="evidence" value="ECO:0007669"/>
    <property type="project" value="InterPro"/>
</dbReference>
<dbReference type="RefSeq" id="WP_168873692.1">
    <property type="nucleotide sequence ID" value="NZ_JABAIA010000003.1"/>
</dbReference>
<dbReference type="Gene3D" id="3.40.190.10">
    <property type="entry name" value="Periplasmic binding protein-like II"/>
    <property type="match status" value="2"/>
</dbReference>
<dbReference type="SUPFAM" id="SSF46785">
    <property type="entry name" value="Winged helix' DNA-binding domain"/>
    <property type="match status" value="1"/>
</dbReference>
<comment type="similarity">
    <text evidence="1">Belongs to the LysR transcriptional regulatory family.</text>
</comment>
<name>A0A847S3R4_9BACT</name>
<dbReference type="PANTHER" id="PTHR30579">
    <property type="entry name" value="TRANSCRIPTIONAL REGULATOR"/>
    <property type="match status" value="1"/>
</dbReference>
<protein>
    <submittedName>
        <fullName evidence="6">LysR family transcriptional regulator</fullName>
    </submittedName>
</protein>
<accession>A0A847S3R4</accession>
<dbReference type="Pfam" id="PF00126">
    <property type="entry name" value="HTH_1"/>
    <property type="match status" value="1"/>
</dbReference>
<dbReference type="PANTHER" id="PTHR30579:SF7">
    <property type="entry name" value="HTH-TYPE TRANSCRIPTIONAL REGULATOR LRHA-RELATED"/>
    <property type="match status" value="1"/>
</dbReference>
<dbReference type="Proteomes" id="UP000570474">
    <property type="component" value="Unassembled WGS sequence"/>
</dbReference>
<evidence type="ECO:0000256" key="3">
    <source>
        <dbReference type="ARBA" id="ARBA00023125"/>
    </source>
</evidence>
<evidence type="ECO:0000256" key="1">
    <source>
        <dbReference type="ARBA" id="ARBA00009437"/>
    </source>
</evidence>
<dbReference type="PROSITE" id="PS50931">
    <property type="entry name" value="HTH_LYSR"/>
    <property type="match status" value="1"/>
</dbReference>
<dbReference type="Gene3D" id="1.10.10.10">
    <property type="entry name" value="Winged helix-like DNA-binding domain superfamily/Winged helix DNA-binding domain"/>
    <property type="match status" value="1"/>
</dbReference>
<evidence type="ECO:0000259" key="5">
    <source>
        <dbReference type="PROSITE" id="PS50931"/>
    </source>
</evidence>
<dbReference type="InterPro" id="IPR050176">
    <property type="entry name" value="LTTR"/>
</dbReference>
<dbReference type="Pfam" id="PF03466">
    <property type="entry name" value="LysR_substrate"/>
    <property type="match status" value="1"/>
</dbReference>
<gene>
    <name evidence="6" type="ORF">HGH92_25815</name>
</gene>
<keyword evidence="7" id="KW-1185">Reference proteome</keyword>
<dbReference type="GO" id="GO:0003677">
    <property type="term" value="F:DNA binding"/>
    <property type="evidence" value="ECO:0007669"/>
    <property type="project" value="UniProtKB-KW"/>
</dbReference>
<proteinExistence type="inferred from homology"/>
<dbReference type="EMBL" id="JABAIA010000003">
    <property type="protein sequence ID" value="NLR67748.1"/>
    <property type="molecule type" value="Genomic_DNA"/>
</dbReference>
<dbReference type="InterPro" id="IPR000847">
    <property type="entry name" value="LysR_HTH_N"/>
</dbReference>